<evidence type="ECO:0000259" key="8">
    <source>
        <dbReference type="SMART" id="SM00014"/>
    </source>
</evidence>
<dbReference type="PANTHER" id="PTHR14969:SF62">
    <property type="entry name" value="DECAPRENYLPHOSPHORYL-5-PHOSPHORIBOSE PHOSPHATASE RV3807C-RELATED"/>
    <property type="match status" value="1"/>
</dbReference>
<dbReference type="Pfam" id="PF01569">
    <property type="entry name" value="PAP2"/>
    <property type="match status" value="1"/>
</dbReference>
<dbReference type="PANTHER" id="PTHR14969">
    <property type="entry name" value="SPHINGOSINE-1-PHOSPHATE PHOSPHOHYDROLASE"/>
    <property type="match status" value="1"/>
</dbReference>
<feature type="transmembrane region" description="Helical" evidence="7">
    <location>
        <begin position="151"/>
        <end position="170"/>
    </location>
</feature>
<evidence type="ECO:0000256" key="7">
    <source>
        <dbReference type="SAM" id="Phobius"/>
    </source>
</evidence>
<accession>A0ABS0AXH9</accession>
<keyword evidence="6 7" id="KW-0472">Membrane</keyword>
<dbReference type="Gene3D" id="1.20.144.10">
    <property type="entry name" value="Phosphatidic acid phosphatase type 2/haloperoxidase"/>
    <property type="match status" value="1"/>
</dbReference>
<keyword evidence="4" id="KW-0378">Hydrolase</keyword>
<feature type="domain" description="Phosphatidic acid phosphatase type 2/haloperoxidase" evidence="8">
    <location>
        <begin position="76"/>
        <end position="188"/>
    </location>
</feature>
<organism evidence="9 10">
    <name type="scientific">Candidatus Neptunichlamydia vexilliferae</name>
    <dbReference type="NCBI Taxonomy" id="1651774"/>
    <lineage>
        <taxon>Bacteria</taxon>
        <taxon>Pseudomonadati</taxon>
        <taxon>Chlamydiota</taxon>
        <taxon>Chlamydiia</taxon>
        <taxon>Parachlamydiales</taxon>
        <taxon>Simkaniaceae</taxon>
        <taxon>Candidatus Neptunichlamydia</taxon>
    </lineage>
</organism>
<keyword evidence="2" id="KW-1003">Cell membrane</keyword>
<proteinExistence type="predicted"/>
<dbReference type="EMBL" id="JAAEJV010000005">
    <property type="protein sequence ID" value="MBF5058846.1"/>
    <property type="molecule type" value="Genomic_DNA"/>
</dbReference>
<dbReference type="InterPro" id="IPR000326">
    <property type="entry name" value="PAP2/HPO"/>
</dbReference>
<evidence type="ECO:0000256" key="5">
    <source>
        <dbReference type="ARBA" id="ARBA00022989"/>
    </source>
</evidence>
<feature type="transmembrane region" description="Helical" evidence="7">
    <location>
        <begin position="45"/>
        <end position="64"/>
    </location>
</feature>
<dbReference type="SUPFAM" id="SSF48317">
    <property type="entry name" value="Acid phosphatase/Vanadium-dependent haloperoxidase"/>
    <property type="match status" value="1"/>
</dbReference>
<dbReference type="SMART" id="SM00014">
    <property type="entry name" value="acidPPc"/>
    <property type="match status" value="1"/>
</dbReference>
<evidence type="ECO:0000256" key="6">
    <source>
        <dbReference type="ARBA" id="ARBA00023136"/>
    </source>
</evidence>
<gene>
    <name evidence="9" type="ORF">NEPTK9_000345</name>
</gene>
<keyword evidence="10" id="KW-1185">Reference proteome</keyword>
<comment type="caution">
    <text evidence="9">The sequence shown here is derived from an EMBL/GenBank/DDBJ whole genome shotgun (WGS) entry which is preliminary data.</text>
</comment>
<dbReference type="Proteomes" id="UP001194714">
    <property type="component" value="Unassembled WGS sequence"/>
</dbReference>
<feature type="transmembrane region" description="Helical" evidence="7">
    <location>
        <begin position="176"/>
        <end position="195"/>
    </location>
</feature>
<evidence type="ECO:0000256" key="4">
    <source>
        <dbReference type="ARBA" id="ARBA00022801"/>
    </source>
</evidence>
<dbReference type="RefSeq" id="WP_194847137.1">
    <property type="nucleotide sequence ID" value="NZ_JAAEJV010000005.1"/>
</dbReference>
<evidence type="ECO:0000256" key="2">
    <source>
        <dbReference type="ARBA" id="ARBA00022475"/>
    </source>
</evidence>
<keyword evidence="5 7" id="KW-1133">Transmembrane helix</keyword>
<evidence type="ECO:0000313" key="9">
    <source>
        <dbReference type="EMBL" id="MBF5058846.1"/>
    </source>
</evidence>
<protein>
    <recommendedName>
        <fullName evidence="8">Phosphatidic acid phosphatase type 2/haloperoxidase domain-containing protein</fullName>
    </recommendedName>
</protein>
<evidence type="ECO:0000256" key="3">
    <source>
        <dbReference type="ARBA" id="ARBA00022692"/>
    </source>
</evidence>
<name>A0ABS0AXH9_9BACT</name>
<reference evidence="9 10" key="1">
    <citation type="submission" date="2020-01" db="EMBL/GenBank/DDBJ databases">
        <title>Draft genome sequence of Cand. Neptunochlamydia vexilliferae K9.</title>
        <authorList>
            <person name="Schulz F."/>
            <person name="Koestlbacher S."/>
            <person name="Wascher F."/>
            <person name="Pizzetti I."/>
            <person name="Horn M."/>
        </authorList>
    </citation>
    <scope>NUCLEOTIDE SEQUENCE [LARGE SCALE GENOMIC DNA]</scope>
    <source>
        <strain evidence="9 10">K9</strain>
    </source>
</reference>
<dbReference type="InterPro" id="IPR036938">
    <property type="entry name" value="PAP2/HPO_sf"/>
</dbReference>
<evidence type="ECO:0000313" key="10">
    <source>
        <dbReference type="Proteomes" id="UP001194714"/>
    </source>
</evidence>
<keyword evidence="3 7" id="KW-0812">Transmembrane</keyword>
<comment type="subcellular location">
    <subcellularLocation>
        <location evidence="1">Cell membrane</location>
        <topology evidence="1">Multi-pass membrane protein</topology>
    </subcellularLocation>
</comment>
<sequence length="203" mass="23043">MNHLNLRTPFRKALFFVFLALIAYFFVDPHFLALTDGWRPLMKTFTLLIFPPLHLALWGGLFLYMGLRKKKWSLPLFKITMAQGMVAGCVRIIKILVGRARPDIFIKKGIYGFYGFNWSSHYHSFPSGHSATAFALATSLSLLFPRFSLRFFTLALLFSLSRFLLFKHYLSDILGAAALGVVVASATHLIINKIIARVAHKAF</sequence>
<feature type="transmembrane region" description="Helical" evidence="7">
    <location>
        <begin position="12"/>
        <end position="33"/>
    </location>
</feature>
<evidence type="ECO:0000256" key="1">
    <source>
        <dbReference type="ARBA" id="ARBA00004651"/>
    </source>
</evidence>